<dbReference type="EMBL" id="CP023693">
    <property type="protein sequence ID" value="QEV36093.1"/>
    <property type="molecule type" value="Genomic_DNA"/>
</dbReference>
<keyword evidence="3" id="KW-0479">Metal-binding</keyword>
<name>A0ABX6BPR2_9ACTN</name>
<evidence type="ECO:0000259" key="4">
    <source>
        <dbReference type="PROSITE" id="PS51471"/>
    </source>
</evidence>
<dbReference type="Gene3D" id="2.60.120.330">
    <property type="entry name" value="B-lactam Antibiotic, Isopenicillin N Synthase, Chain"/>
    <property type="match status" value="1"/>
</dbReference>
<dbReference type="InterPro" id="IPR026992">
    <property type="entry name" value="DIOX_N"/>
</dbReference>
<gene>
    <name evidence="5" type="ORF">CP977_31220</name>
</gene>
<dbReference type="PROSITE" id="PS51471">
    <property type="entry name" value="FE2OG_OXY"/>
    <property type="match status" value="1"/>
</dbReference>
<evidence type="ECO:0000256" key="3">
    <source>
        <dbReference type="RuleBase" id="RU003682"/>
    </source>
</evidence>
<organism evidence="5 6">
    <name type="scientific">Streptomyces cinereoruber</name>
    <dbReference type="NCBI Taxonomy" id="67260"/>
    <lineage>
        <taxon>Bacteria</taxon>
        <taxon>Bacillati</taxon>
        <taxon>Actinomycetota</taxon>
        <taxon>Actinomycetes</taxon>
        <taxon>Kitasatosporales</taxon>
        <taxon>Streptomycetaceae</taxon>
        <taxon>Streptomyces</taxon>
    </lineage>
</organism>
<dbReference type="Pfam" id="PF14226">
    <property type="entry name" value="DIOX_N"/>
    <property type="match status" value="1"/>
</dbReference>
<evidence type="ECO:0000256" key="1">
    <source>
        <dbReference type="ARBA" id="ARBA00004792"/>
    </source>
</evidence>
<dbReference type="SUPFAM" id="SSF51197">
    <property type="entry name" value="Clavaminate synthase-like"/>
    <property type="match status" value="1"/>
</dbReference>
<comment type="similarity">
    <text evidence="3">Belongs to the iron/ascorbate-dependent oxidoreductase family.</text>
</comment>
<keyword evidence="3" id="KW-0560">Oxidoreductase</keyword>
<dbReference type="InterPro" id="IPR050231">
    <property type="entry name" value="Iron_ascorbate_oxido_reductase"/>
</dbReference>
<comment type="pathway">
    <text evidence="1">Antibiotic biosynthesis.</text>
</comment>
<dbReference type="Proteomes" id="UP000326029">
    <property type="component" value="Chromosome"/>
</dbReference>
<keyword evidence="6" id="KW-1185">Reference proteome</keyword>
<dbReference type="Pfam" id="PF03171">
    <property type="entry name" value="2OG-FeII_Oxy"/>
    <property type="match status" value="1"/>
</dbReference>
<dbReference type="InterPro" id="IPR027443">
    <property type="entry name" value="IPNS-like_sf"/>
</dbReference>
<dbReference type="InterPro" id="IPR005123">
    <property type="entry name" value="Oxoglu/Fe-dep_dioxygenase_dom"/>
</dbReference>
<sequence length="333" mass="37942">MVIHSIPVISYEEIISGDVAPAHVLETLAETGYFYLSDLDKVISPQLFKALQDVSKSFFDSSLESKMEYYIGDSDHHRGYVPVTEQGAYGDESIRTYEAFDIGYEAEPLPPDRSLGFELIGPNRYPARIDGMAATAEAYYAANFTVSRHLLRLIAQGVGEDEEYFDRWITRPASQLRLIHYVPNDVLVNSDDTSMGAHTDYELFTLIHQTSPGLLAYDRPTRTWRNMPVFKNTLLVLGGDMLQFLTGGKVKSLLHRVITTGEERYSFPFFMNLDFETELRVLPKFGASDERITVGHHLLGQLYRDFPYIKERVDSGKWPVDFAIPDRNVFEQL</sequence>
<evidence type="ECO:0000256" key="2">
    <source>
        <dbReference type="ARBA" id="ARBA00023194"/>
    </source>
</evidence>
<evidence type="ECO:0000313" key="6">
    <source>
        <dbReference type="Proteomes" id="UP000326029"/>
    </source>
</evidence>
<dbReference type="InterPro" id="IPR044861">
    <property type="entry name" value="IPNS-like_FE2OG_OXY"/>
</dbReference>
<dbReference type="GeneID" id="95458235"/>
<keyword evidence="3" id="KW-0408">Iron</keyword>
<dbReference type="PANTHER" id="PTHR47990">
    <property type="entry name" value="2-OXOGLUTARATE (2OG) AND FE(II)-DEPENDENT OXYGENASE SUPERFAMILY PROTEIN-RELATED"/>
    <property type="match status" value="1"/>
</dbReference>
<feature type="domain" description="Fe2OG dioxygenase" evidence="4">
    <location>
        <begin position="172"/>
        <end position="273"/>
    </location>
</feature>
<reference evidence="5 6" key="1">
    <citation type="submission" date="2017-09" db="EMBL/GenBank/DDBJ databases">
        <authorList>
            <person name="Lee N."/>
            <person name="Cho B.-K."/>
        </authorList>
    </citation>
    <scope>NUCLEOTIDE SEQUENCE [LARGE SCALE GENOMIC DNA]</scope>
    <source>
        <strain evidence="5 6">ATCC 19740</strain>
    </source>
</reference>
<dbReference type="RefSeq" id="WP_152371264.1">
    <property type="nucleotide sequence ID" value="NZ_CP023693.1"/>
</dbReference>
<proteinExistence type="inferred from homology"/>
<keyword evidence="2" id="KW-0045">Antibiotic biosynthesis</keyword>
<evidence type="ECO:0000313" key="5">
    <source>
        <dbReference type="EMBL" id="QEV36093.1"/>
    </source>
</evidence>
<accession>A0ABX6BPR2</accession>
<protein>
    <submittedName>
        <fullName evidence="5">Isopenicillin N synthase family oxygenase</fullName>
    </submittedName>
</protein>